<proteinExistence type="inferred from homology"/>
<keyword evidence="11" id="KW-1185">Reference proteome</keyword>
<feature type="domain" description="Arginine repressor C-terminal" evidence="9">
    <location>
        <begin position="86"/>
        <end position="150"/>
    </location>
</feature>
<dbReference type="Proteomes" id="UP000182077">
    <property type="component" value="Unassembled WGS sequence"/>
</dbReference>
<evidence type="ECO:0000256" key="4">
    <source>
        <dbReference type="ARBA" id="ARBA00023015"/>
    </source>
</evidence>
<keyword evidence="7" id="KW-0678">Repressor</keyword>
<dbReference type="SUPFAM" id="SSF55252">
    <property type="entry name" value="C-terminal domain of arginine repressor"/>
    <property type="match status" value="1"/>
</dbReference>
<dbReference type="GO" id="GO:0051259">
    <property type="term" value="P:protein complex oligomerization"/>
    <property type="evidence" value="ECO:0007669"/>
    <property type="project" value="InterPro"/>
</dbReference>
<dbReference type="InterPro" id="IPR020899">
    <property type="entry name" value="Arg_repress_C"/>
</dbReference>
<comment type="similarity">
    <text evidence="2 7">Belongs to the ArgR family.</text>
</comment>
<evidence type="ECO:0000259" key="8">
    <source>
        <dbReference type="Pfam" id="PF01316"/>
    </source>
</evidence>
<dbReference type="GO" id="GO:1900079">
    <property type="term" value="P:regulation of arginine biosynthetic process"/>
    <property type="evidence" value="ECO:0007669"/>
    <property type="project" value="UniProtKB-UniRule"/>
</dbReference>
<evidence type="ECO:0000313" key="11">
    <source>
        <dbReference type="Proteomes" id="UP000182077"/>
    </source>
</evidence>
<sequence length="159" mass="18348">MRKKDRHELIKQIISENPIRNQNELMDYLNAQRVSATQATISRDIRDLKIVKTIDETGKPRFELFQEHQVPTEDDDIKRLIRMTDEVIVKVDTVQFMTIVNTLPDNAHLLAAVLDDLSSEYIVATMASFDTIIIISRTSTDAEKVTEFLRDPTQQSIFN</sequence>
<dbReference type="STRING" id="249189.RV04_GL002464"/>
<dbReference type="HAMAP" id="MF_00173">
    <property type="entry name" value="Arg_repressor"/>
    <property type="match status" value="1"/>
</dbReference>
<name>A0A1L8TLI7_9ENTE</name>
<feature type="domain" description="Arginine repressor DNA-binding" evidence="8">
    <location>
        <begin position="1"/>
        <end position="69"/>
    </location>
</feature>
<dbReference type="GO" id="GO:0003677">
    <property type="term" value="F:DNA binding"/>
    <property type="evidence" value="ECO:0007669"/>
    <property type="project" value="UniProtKB-KW"/>
</dbReference>
<dbReference type="InterPro" id="IPR036390">
    <property type="entry name" value="WH_DNA-bd_sf"/>
</dbReference>
<comment type="pathway">
    <text evidence="7">Amino-acid biosynthesis; L-arginine biosynthesis [regulation].</text>
</comment>
<dbReference type="GO" id="GO:0034618">
    <property type="term" value="F:arginine binding"/>
    <property type="evidence" value="ECO:0007669"/>
    <property type="project" value="InterPro"/>
</dbReference>
<keyword evidence="7" id="KW-0055">Arginine biosynthesis</keyword>
<evidence type="ECO:0000256" key="2">
    <source>
        <dbReference type="ARBA" id="ARBA00008316"/>
    </source>
</evidence>
<keyword evidence="3 7" id="KW-0963">Cytoplasm</keyword>
<dbReference type="AlphaFoldDB" id="A0A1L8TLI7"/>
<keyword evidence="7" id="KW-0028">Amino-acid biosynthesis</keyword>
<evidence type="ECO:0000256" key="3">
    <source>
        <dbReference type="ARBA" id="ARBA00022490"/>
    </source>
</evidence>
<dbReference type="RefSeq" id="WP_071858311.1">
    <property type="nucleotide sequence ID" value="NZ_JBHSHK010000005.1"/>
</dbReference>
<evidence type="ECO:0000256" key="7">
    <source>
        <dbReference type="HAMAP-Rule" id="MF_00173"/>
    </source>
</evidence>
<evidence type="ECO:0000259" key="9">
    <source>
        <dbReference type="Pfam" id="PF02863"/>
    </source>
</evidence>
<keyword evidence="4 7" id="KW-0805">Transcription regulation</keyword>
<dbReference type="InterPro" id="IPR036251">
    <property type="entry name" value="Arg_repress_C_sf"/>
</dbReference>
<comment type="subcellular location">
    <subcellularLocation>
        <location evidence="1 7">Cytoplasm</location>
    </subcellularLocation>
</comment>
<dbReference type="EMBL" id="JXKQ01000008">
    <property type="protein sequence ID" value="OJG45150.1"/>
    <property type="molecule type" value="Genomic_DNA"/>
</dbReference>
<evidence type="ECO:0000256" key="6">
    <source>
        <dbReference type="ARBA" id="ARBA00023163"/>
    </source>
</evidence>
<dbReference type="PRINTS" id="PR01467">
    <property type="entry name" value="ARGREPRESSOR"/>
</dbReference>
<protein>
    <recommendedName>
        <fullName evidence="7">Arginine repressor</fullName>
    </recommendedName>
</protein>
<dbReference type="GO" id="GO:0003700">
    <property type="term" value="F:DNA-binding transcription factor activity"/>
    <property type="evidence" value="ECO:0007669"/>
    <property type="project" value="UniProtKB-UniRule"/>
</dbReference>
<dbReference type="UniPathway" id="UPA00068"/>
<dbReference type="InterPro" id="IPR001669">
    <property type="entry name" value="Arg_repress"/>
</dbReference>
<dbReference type="InterPro" id="IPR036388">
    <property type="entry name" value="WH-like_DNA-bd_sf"/>
</dbReference>
<dbReference type="Gene3D" id="3.30.1360.40">
    <property type="match status" value="1"/>
</dbReference>
<dbReference type="GO" id="GO:0005737">
    <property type="term" value="C:cytoplasm"/>
    <property type="evidence" value="ECO:0007669"/>
    <property type="project" value="UniProtKB-SubCell"/>
</dbReference>
<dbReference type="GO" id="GO:0006526">
    <property type="term" value="P:L-arginine biosynthetic process"/>
    <property type="evidence" value="ECO:0007669"/>
    <property type="project" value="UniProtKB-UniPathway"/>
</dbReference>
<accession>A0A1L8TLI7</accession>
<dbReference type="OrthoDB" id="9807089at2"/>
<comment type="caution">
    <text evidence="10">The sequence shown here is derived from an EMBL/GenBank/DDBJ whole genome shotgun (WGS) entry which is preliminary data.</text>
</comment>
<comment type="function">
    <text evidence="7">Regulates arginine biosynthesis genes.</text>
</comment>
<keyword evidence="6 7" id="KW-0804">Transcription</keyword>
<keyword evidence="5 7" id="KW-0238">DNA-binding</keyword>
<dbReference type="Pfam" id="PF01316">
    <property type="entry name" value="Arg_repressor"/>
    <property type="match status" value="1"/>
</dbReference>
<dbReference type="PANTHER" id="PTHR34471">
    <property type="entry name" value="ARGININE REPRESSOR"/>
    <property type="match status" value="1"/>
</dbReference>
<dbReference type="SUPFAM" id="SSF46785">
    <property type="entry name" value="Winged helix' DNA-binding domain"/>
    <property type="match status" value="1"/>
</dbReference>
<organism evidence="10 11">
    <name type="scientific">Enterococcus hermanniensis</name>
    <dbReference type="NCBI Taxonomy" id="249189"/>
    <lineage>
        <taxon>Bacteria</taxon>
        <taxon>Bacillati</taxon>
        <taxon>Bacillota</taxon>
        <taxon>Bacilli</taxon>
        <taxon>Lactobacillales</taxon>
        <taxon>Enterococcaceae</taxon>
        <taxon>Enterococcus</taxon>
    </lineage>
</organism>
<dbReference type="PANTHER" id="PTHR34471:SF1">
    <property type="entry name" value="ARGININE REPRESSOR"/>
    <property type="match status" value="1"/>
</dbReference>
<evidence type="ECO:0000256" key="1">
    <source>
        <dbReference type="ARBA" id="ARBA00004496"/>
    </source>
</evidence>
<evidence type="ECO:0000256" key="5">
    <source>
        <dbReference type="ARBA" id="ARBA00023125"/>
    </source>
</evidence>
<gene>
    <name evidence="7" type="primary">argR</name>
    <name evidence="10" type="ORF">RV04_GL002464</name>
</gene>
<dbReference type="Pfam" id="PF02863">
    <property type="entry name" value="Arg_repressor_C"/>
    <property type="match status" value="1"/>
</dbReference>
<dbReference type="Gene3D" id="1.10.10.10">
    <property type="entry name" value="Winged helix-like DNA-binding domain superfamily/Winged helix DNA-binding domain"/>
    <property type="match status" value="1"/>
</dbReference>
<dbReference type="InterPro" id="IPR020900">
    <property type="entry name" value="Arg_repress_DNA-bd"/>
</dbReference>
<evidence type="ECO:0000313" key="10">
    <source>
        <dbReference type="EMBL" id="OJG45150.1"/>
    </source>
</evidence>
<reference evidence="10 11" key="1">
    <citation type="submission" date="2014-12" db="EMBL/GenBank/DDBJ databases">
        <title>Draft genome sequences of 29 type strains of Enterococci.</title>
        <authorList>
            <person name="Zhong Z."/>
            <person name="Sun Z."/>
            <person name="Liu W."/>
            <person name="Zhang W."/>
            <person name="Zhang H."/>
        </authorList>
    </citation>
    <scope>NUCLEOTIDE SEQUENCE [LARGE SCALE GENOMIC DNA]</scope>
    <source>
        <strain evidence="10 11">DSM 17122</strain>
    </source>
</reference>